<feature type="signal peptide" evidence="1">
    <location>
        <begin position="1"/>
        <end position="34"/>
    </location>
</feature>
<accession>A0A8J7VY40</accession>
<sequence>MTPGTQGTSRTWAATCGLIALIAALYAAGTGAHAAPLPLQGQPIEENLNAEPLPDFLSRFFSDQGLTVVLSEAVRNDRRAERSRPR</sequence>
<evidence type="ECO:0000256" key="1">
    <source>
        <dbReference type="SAM" id="SignalP"/>
    </source>
</evidence>
<keyword evidence="1" id="KW-0732">Signal</keyword>
<organism evidence="2">
    <name type="scientific">Coralloluteibacterium stylophorae</name>
    <dbReference type="NCBI Taxonomy" id="1776034"/>
    <lineage>
        <taxon>Bacteria</taxon>
        <taxon>Pseudomonadati</taxon>
        <taxon>Pseudomonadota</taxon>
        <taxon>Gammaproteobacteria</taxon>
        <taxon>Lysobacterales</taxon>
        <taxon>Lysobacteraceae</taxon>
        <taxon>Coralloluteibacterium</taxon>
    </lineage>
</organism>
<feature type="chain" id="PRO_5035155450" evidence="1">
    <location>
        <begin position="35"/>
        <end position="86"/>
    </location>
</feature>
<reference evidence="2" key="1">
    <citation type="submission" date="2021-04" db="EMBL/GenBank/DDBJ databases">
        <authorList>
            <person name="Karlyshev A.V."/>
        </authorList>
    </citation>
    <scope>NUCLEOTIDE SEQUENCE</scope>
    <source>
        <strain evidence="2">LMG 29479</strain>
    </source>
</reference>
<evidence type="ECO:0000313" key="2">
    <source>
        <dbReference type="EMBL" id="MBR0564386.1"/>
    </source>
</evidence>
<dbReference type="AlphaFoldDB" id="A0A8J7VY40"/>
<proteinExistence type="predicted"/>
<protein>
    <submittedName>
        <fullName evidence="2">Uncharacterized protein</fullName>
    </submittedName>
</protein>
<comment type="caution">
    <text evidence="2">The sequence shown here is derived from an EMBL/GenBank/DDBJ whole genome shotgun (WGS) entry which is preliminary data.</text>
</comment>
<dbReference type="EMBL" id="JAGQFT010000319">
    <property type="protein sequence ID" value="MBR0564386.1"/>
    <property type="molecule type" value="Genomic_DNA"/>
</dbReference>
<gene>
    <name evidence="2" type="ORF">KB893_18075</name>
</gene>
<name>A0A8J7VY40_9GAMM</name>